<dbReference type="EMBL" id="KY684108">
    <property type="protein sequence ID" value="ARF11418.1"/>
    <property type="molecule type" value="Genomic_DNA"/>
</dbReference>
<protein>
    <submittedName>
        <fullName evidence="1">Uncharacterized protein</fullName>
    </submittedName>
</protein>
<proteinExistence type="predicted"/>
<evidence type="ECO:0000313" key="1">
    <source>
        <dbReference type="EMBL" id="ARF11418.1"/>
    </source>
</evidence>
<name>A0A1V0SIG7_9VIRU</name>
<sequence>MEHIFNVIDIWLNIIPHVDYRTFHIIKRLNKTIYRDCYIKRKPLIEDFKNWNFNLKYIEKEIDEPIKDDSEWKSVKRKTIKNNNYQTDMMYIEKIKELEYKGLVNFLASHLPHGDKNYKLRDCLLMLIPGDIIDIWNDKINEKYPLKFYFDGNKFIKMNYRNMYAYPEHILQIVGDDLYNFLLTNKCLIHVTNIVDMRYKNQLWYGPQNGQYGEGYIGFECRYYGYKGMRTCYDILINDKITLKSSNHSIYVFLKN</sequence>
<accession>A0A1V0SIG7</accession>
<organism evidence="1">
    <name type="scientific">Klosneuvirus KNV1</name>
    <dbReference type="NCBI Taxonomy" id="1977640"/>
    <lineage>
        <taxon>Viruses</taxon>
        <taxon>Varidnaviria</taxon>
        <taxon>Bamfordvirae</taxon>
        <taxon>Nucleocytoviricota</taxon>
        <taxon>Megaviricetes</taxon>
        <taxon>Imitervirales</taxon>
        <taxon>Mimiviridae</taxon>
        <taxon>Klosneuvirinae</taxon>
        <taxon>Klosneuvirus</taxon>
    </lineage>
</organism>
<reference evidence="1" key="1">
    <citation type="journal article" date="2017" name="Science">
        <title>Giant viruses with an expanded complement of translation system components.</title>
        <authorList>
            <person name="Schulz F."/>
            <person name="Yutin N."/>
            <person name="Ivanova N.N."/>
            <person name="Ortega D.R."/>
            <person name="Lee T.K."/>
            <person name="Vierheilig J."/>
            <person name="Daims H."/>
            <person name="Horn M."/>
            <person name="Wagner M."/>
            <person name="Jensen G.J."/>
            <person name="Kyrpides N.C."/>
            <person name="Koonin E.V."/>
            <person name="Woyke T."/>
        </authorList>
    </citation>
    <scope>NUCLEOTIDE SEQUENCE</scope>
    <source>
        <strain evidence="1">KNV1</strain>
    </source>
</reference>
<gene>
    <name evidence="1" type="ORF">Klosneuvirus_1_275</name>
</gene>